<feature type="domain" description="Helix-hairpin-helix DNA-binding motif class 1" evidence="7">
    <location>
        <begin position="108"/>
        <end position="127"/>
    </location>
</feature>
<protein>
    <recommendedName>
        <fullName evidence="6">Holliday junction branch migration complex subunit RuvA</fullName>
    </recommendedName>
</protein>
<dbReference type="InterPro" id="IPR013849">
    <property type="entry name" value="DNA_helicase_Holl-junc_RuvA_I"/>
</dbReference>
<feature type="region of interest" description="Domain I" evidence="6">
    <location>
        <begin position="1"/>
        <end position="64"/>
    </location>
</feature>
<keyword evidence="8" id="KW-0067">ATP-binding</keyword>
<keyword evidence="8" id="KW-0547">Nucleotide-binding</keyword>
<name>A0A1F4RXC8_UNCSA</name>
<evidence type="ECO:0000256" key="6">
    <source>
        <dbReference type="HAMAP-Rule" id="MF_00031"/>
    </source>
</evidence>
<reference evidence="8 9" key="1">
    <citation type="journal article" date="2016" name="Nat. Commun.">
        <title>Thousands of microbial genomes shed light on interconnected biogeochemical processes in an aquifer system.</title>
        <authorList>
            <person name="Anantharaman K."/>
            <person name="Brown C.T."/>
            <person name="Hug L.A."/>
            <person name="Sharon I."/>
            <person name="Castelle C.J."/>
            <person name="Probst A.J."/>
            <person name="Thomas B.C."/>
            <person name="Singh A."/>
            <person name="Wilkins M.J."/>
            <person name="Karaoz U."/>
            <person name="Brodie E.L."/>
            <person name="Williams K.H."/>
            <person name="Hubbard S.S."/>
            <person name="Banfield J.F."/>
        </authorList>
    </citation>
    <scope>NUCLEOTIDE SEQUENCE [LARGE SCALE GENOMIC DNA]</scope>
</reference>
<dbReference type="AlphaFoldDB" id="A0A1F4RXC8"/>
<keyword evidence="4 6" id="KW-0233">DNA recombination</keyword>
<comment type="caution">
    <text evidence="8">The sequence shown here is derived from an EMBL/GenBank/DDBJ whole genome shotgun (WGS) entry which is preliminary data.</text>
</comment>
<dbReference type="Pfam" id="PF07499">
    <property type="entry name" value="RuvA_C"/>
    <property type="match status" value="1"/>
</dbReference>
<dbReference type="GO" id="GO:0006310">
    <property type="term" value="P:DNA recombination"/>
    <property type="evidence" value="ECO:0007669"/>
    <property type="project" value="UniProtKB-UniRule"/>
</dbReference>
<dbReference type="CDD" id="cd14332">
    <property type="entry name" value="UBA_RuvA_C"/>
    <property type="match status" value="1"/>
</dbReference>
<comment type="domain">
    <text evidence="6">Has three domains with a flexible linker between the domains II and III and assumes an 'L' shape. Domain III is highly mobile and contacts RuvB.</text>
</comment>
<dbReference type="InterPro" id="IPR036267">
    <property type="entry name" value="RuvA_C_sf"/>
</dbReference>
<dbReference type="InterPro" id="IPR012340">
    <property type="entry name" value="NA-bd_OB-fold"/>
</dbReference>
<dbReference type="Gene3D" id="1.10.8.10">
    <property type="entry name" value="DNA helicase RuvA subunit, C-terminal domain"/>
    <property type="match status" value="1"/>
</dbReference>
<comment type="function">
    <text evidence="6">The RuvA-RuvB-RuvC complex processes Holliday junction (HJ) DNA during genetic recombination and DNA repair, while the RuvA-RuvB complex plays an important role in the rescue of blocked DNA replication forks via replication fork reversal (RFR). RuvA specifically binds to HJ cruciform DNA, conferring on it an open structure. The RuvB hexamer acts as an ATP-dependent pump, pulling dsDNA into and through the RuvAB complex. HJ branch migration allows RuvC to scan DNA until it finds its consensus sequence, where it cleaves and resolves the cruciform DNA.</text>
</comment>
<dbReference type="SUPFAM" id="SSF50249">
    <property type="entry name" value="Nucleic acid-binding proteins"/>
    <property type="match status" value="1"/>
</dbReference>
<proteinExistence type="inferred from homology"/>
<dbReference type="InterPro" id="IPR003583">
    <property type="entry name" value="Hlx-hairpin-Hlx_DNA-bd_motif"/>
</dbReference>
<dbReference type="InterPro" id="IPR011114">
    <property type="entry name" value="RuvA_C"/>
</dbReference>
<dbReference type="NCBIfam" id="TIGR00084">
    <property type="entry name" value="ruvA"/>
    <property type="match status" value="1"/>
</dbReference>
<dbReference type="InterPro" id="IPR010994">
    <property type="entry name" value="RuvA_2-like"/>
</dbReference>
<accession>A0A1F4RXC8</accession>
<dbReference type="SMART" id="SM00278">
    <property type="entry name" value="HhH1"/>
    <property type="match status" value="2"/>
</dbReference>
<organism evidence="8 9">
    <name type="scientific">candidate division WOR-1 bacterium RIFOXYB2_FULL_36_35</name>
    <dbReference type="NCBI Taxonomy" id="1802578"/>
    <lineage>
        <taxon>Bacteria</taxon>
        <taxon>Bacillati</taxon>
        <taxon>Saganbacteria</taxon>
    </lineage>
</organism>
<dbReference type="Gene3D" id="1.10.150.20">
    <property type="entry name" value="5' to 3' exonuclease, C-terminal subdomain"/>
    <property type="match status" value="1"/>
</dbReference>
<dbReference type="GO" id="GO:0005737">
    <property type="term" value="C:cytoplasm"/>
    <property type="evidence" value="ECO:0007669"/>
    <property type="project" value="UniProtKB-SubCell"/>
</dbReference>
<comment type="subunit">
    <text evidence="6">Homotetramer. Forms an RuvA(8)-RuvB(12)-Holliday junction (HJ) complex. HJ DNA is sandwiched between 2 RuvA tetramers; dsDNA enters through RuvA and exits via RuvB. An RuvB hexamer assembles on each DNA strand where it exits the tetramer. Each RuvB hexamer is contacted by two RuvA subunits (via domain III) on 2 adjacent RuvB subunits; this complex drives branch migration. In the full resolvosome a probable DNA-RuvA(4)-RuvB(12)-RuvC(2) complex forms which resolves the HJ.</text>
</comment>
<keyword evidence="8" id="KW-0347">Helicase</keyword>
<dbReference type="Proteomes" id="UP000177905">
    <property type="component" value="Unassembled WGS sequence"/>
</dbReference>
<dbReference type="SUPFAM" id="SSF47781">
    <property type="entry name" value="RuvA domain 2-like"/>
    <property type="match status" value="1"/>
</dbReference>
<keyword evidence="3 6" id="KW-0238">DNA-binding</keyword>
<dbReference type="GO" id="GO:0000400">
    <property type="term" value="F:four-way junction DNA binding"/>
    <property type="evidence" value="ECO:0007669"/>
    <property type="project" value="UniProtKB-UniRule"/>
</dbReference>
<feature type="domain" description="Helix-hairpin-helix DNA-binding motif class 1" evidence="7">
    <location>
        <begin position="73"/>
        <end position="92"/>
    </location>
</feature>
<dbReference type="Pfam" id="PF01330">
    <property type="entry name" value="RuvA_N"/>
    <property type="match status" value="1"/>
</dbReference>
<keyword evidence="8" id="KW-0378">Hydrolase</keyword>
<comment type="subcellular location">
    <subcellularLocation>
        <location evidence="6">Cytoplasm</location>
    </subcellularLocation>
</comment>
<evidence type="ECO:0000256" key="5">
    <source>
        <dbReference type="ARBA" id="ARBA00023204"/>
    </source>
</evidence>
<feature type="region of interest" description="Domain III" evidence="6">
    <location>
        <begin position="150"/>
        <end position="198"/>
    </location>
</feature>
<dbReference type="SUPFAM" id="SSF46929">
    <property type="entry name" value="DNA helicase RuvA subunit, C-terminal domain"/>
    <property type="match status" value="1"/>
</dbReference>
<dbReference type="GO" id="GO:0009378">
    <property type="term" value="F:four-way junction helicase activity"/>
    <property type="evidence" value="ECO:0007669"/>
    <property type="project" value="InterPro"/>
</dbReference>
<dbReference type="GO" id="GO:0005524">
    <property type="term" value="F:ATP binding"/>
    <property type="evidence" value="ECO:0007669"/>
    <property type="project" value="InterPro"/>
</dbReference>
<evidence type="ECO:0000256" key="1">
    <source>
        <dbReference type="ARBA" id="ARBA00022490"/>
    </source>
</evidence>
<evidence type="ECO:0000256" key="4">
    <source>
        <dbReference type="ARBA" id="ARBA00023172"/>
    </source>
</evidence>
<dbReference type="InterPro" id="IPR000085">
    <property type="entry name" value="RuvA"/>
</dbReference>
<keyword evidence="2 6" id="KW-0227">DNA damage</keyword>
<dbReference type="Pfam" id="PF14520">
    <property type="entry name" value="HHH_5"/>
    <property type="match status" value="1"/>
</dbReference>
<evidence type="ECO:0000256" key="2">
    <source>
        <dbReference type="ARBA" id="ARBA00022763"/>
    </source>
</evidence>
<keyword evidence="5 6" id="KW-0234">DNA repair</keyword>
<evidence type="ECO:0000256" key="3">
    <source>
        <dbReference type="ARBA" id="ARBA00023125"/>
    </source>
</evidence>
<evidence type="ECO:0000259" key="7">
    <source>
        <dbReference type="SMART" id="SM00278"/>
    </source>
</evidence>
<dbReference type="Gene3D" id="2.40.50.140">
    <property type="entry name" value="Nucleic acid-binding proteins"/>
    <property type="match status" value="1"/>
</dbReference>
<keyword evidence="1 6" id="KW-0963">Cytoplasm</keyword>
<gene>
    <name evidence="6" type="primary">ruvA</name>
    <name evidence="8" type="ORF">A2290_06570</name>
</gene>
<dbReference type="GO" id="GO:0006281">
    <property type="term" value="P:DNA repair"/>
    <property type="evidence" value="ECO:0007669"/>
    <property type="project" value="UniProtKB-UniRule"/>
</dbReference>
<evidence type="ECO:0000313" key="9">
    <source>
        <dbReference type="Proteomes" id="UP000177905"/>
    </source>
</evidence>
<evidence type="ECO:0000313" key="8">
    <source>
        <dbReference type="EMBL" id="OGC12832.1"/>
    </source>
</evidence>
<comment type="similarity">
    <text evidence="6">Belongs to the RuvA family.</text>
</comment>
<dbReference type="HAMAP" id="MF_00031">
    <property type="entry name" value="DNA_HJ_migration_RuvA"/>
    <property type="match status" value="1"/>
</dbReference>
<dbReference type="EMBL" id="MEUA01000065">
    <property type="protein sequence ID" value="OGC12832.1"/>
    <property type="molecule type" value="Genomic_DNA"/>
</dbReference>
<sequence length="198" mass="20955">MISHISGILEQVENNLIIIDVNGIGYKIFVPISLLNSIGTSGDKVKIFTTLLVREDSISLYGFKTKEEKNLFNSLLNVSGIGPKSALGLISALSVNKLVSAIASGDVDVLSSVSGVGKKTAQRIVVELKDKMGKTYGIKPSELAVGVPGESSLISDAISALMTLGYLPKEARDLLLKRDLSGANNIEDVIKIALKNSA</sequence>
<dbReference type="GO" id="GO:0048476">
    <property type="term" value="C:Holliday junction resolvase complex"/>
    <property type="evidence" value="ECO:0007669"/>
    <property type="project" value="UniProtKB-UniRule"/>
</dbReference>
<dbReference type="GO" id="GO:0009379">
    <property type="term" value="C:Holliday junction helicase complex"/>
    <property type="evidence" value="ECO:0007669"/>
    <property type="project" value="InterPro"/>
</dbReference>
<comment type="caution">
    <text evidence="6">Lacks conserved residue(s) required for the propagation of feature annotation.</text>
</comment>